<dbReference type="KEGG" id="gpi:GPICK_01175"/>
<organism evidence="1 2">
    <name type="scientific">Geobacter pickeringii</name>
    <dbReference type="NCBI Taxonomy" id="345632"/>
    <lineage>
        <taxon>Bacteria</taxon>
        <taxon>Pseudomonadati</taxon>
        <taxon>Thermodesulfobacteriota</taxon>
        <taxon>Desulfuromonadia</taxon>
        <taxon>Geobacterales</taxon>
        <taxon>Geobacteraceae</taxon>
        <taxon>Geobacter</taxon>
    </lineage>
</organism>
<dbReference type="Pfam" id="PF13489">
    <property type="entry name" value="Methyltransf_23"/>
    <property type="match status" value="1"/>
</dbReference>
<dbReference type="AlphaFoldDB" id="A0A0B5BDL5"/>
<accession>A0A0B5BDL5</accession>
<dbReference type="Gene3D" id="3.40.50.150">
    <property type="entry name" value="Vaccinia Virus protein VP39"/>
    <property type="match status" value="1"/>
</dbReference>
<dbReference type="SUPFAM" id="SSF53335">
    <property type="entry name" value="S-adenosyl-L-methionine-dependent methyltransferases"/>
    <property type="match status" value="1"/>
</dbReference>
<dbReference type="STRING" id="345632.GPICK_01175"/>
<dbReference type="EMBL" id="CP009788">
    <property type="protein sequence ID" value="AJE02171.1"/>
    <property type="molecule type" value="Genomic_DNA"/>
</dbReference>
<keyword evidence="2" id="KW-1185">Reference proteome</keyword>
<dbReference type="Proteomes" id="UP000057609">
    <property type="component" value="Chromosome"/>
</dbReference>
<gene>
    <name evidence="1" type="ORF">GPICK_01175</name>
</gene>
<dbReference type="OrthoDB" id="9804312at2"/>
<reference evidence="1 2" key="1">
    <citation type="journal article" date="2015" name="Genome Announc.">
        <title>Complete Genome of Geobacter pickeringii G13T, a Metal-Reducing Isolate from Sedimentary Kaolin Deposits.</title>
        <authorList>
            <person name="Badalamenti J.P."/>
            <person name="Bond D.R."/>
        </authorList>
    </citation>
    <scope>NUCLEOTIDE SEQUENCE [LARGE SCALE GENOMIC DNA]</scope>
    <source>
        <strain evidence="1 2">G13</strain>
    </source>
</reference>
<name>A0A0B5BDL5_9BACT</name>
<protein>
    <submittedName>
        <fullName evidence="1">Uncharacterized protein</fullName>
    </submittedName>
</protein>
<dbReference type="CDD" id="cd02440">
    <property type="entry name" value="AdoMet_MTases"/>
    <property type="match status" value="1"/>
</dbReference>
<proteinExistence type="predicted"/>
<dbReference type="RefSeq" id="WP_039739784.1">
    <property type="nucleotide sequence ID" value="NZ_CP009788.1"/>
</dbReference>
<dbReference type="HOGENOM" id="CLU_1394584_0_0_7"/>
<evidence type="ECO:0000313" key="1">
    <source>
        <dbReference type="EMBL" id="AJE02171.1"/>
    </source>
</evidence>
<evidence type="ECO:0000313" key="2">
    <source>
        <dbReference type="Proteomes" id="UP000057609"/>
    </source>
</evidence>
<dbReference type="InterPro" id="IPR029063">
    <property type="entry name" value="SAM-dependent_MTases_sf"/>
</dbReference>
<sequence length="181" mass="20272">MAAAAESVRRYSRFFHNSDVRTVLDYGAGTLRNTRFLAAQGFSVYAADIPEQIERIIRLASTMPLAGILEAGELGQASLDVDLVISTYVLNIIPEGTEKWRYLKNIELNIRPGGYLLIEVRCRRDDGSCGSTCAHHLTCPGCVKTYSHDELDRLVAAFGFRRLSHYYSKHALAVIYRKENA</sequence>